<dbReference type="Proteomes" id="UP000472265">
    <property type="component" value="Chromosome 19"/>
</dbReference>
<dbReference type="InterPro" id="IPR026708">
    <property type="entry name" value="CSPP1"/>
</dbReference>
<name>A0A671YRL2_SPAAU</name>
<feature type="compositionally biased region" description="Basic and acidic residues" evidence="1">
    <location>
        <begin position="211"/>
        <end position="230"/>
    </location>
</feature>
<dbReference type="RefSeq" id="XP_030253667.1">
    <property type="nucleotide sequence ID" value="XM_030397807.1"/>
</dbReference>
<feature type="compositionally biased region" description="Basic and acidic residues" evidence="1">
    <location>
        <begin position="945"/>
        <end position="958"/>
    </location>
</feature>
<feature type="compositionally biased region" description="Basic and acidic residues" evidence="1">
    <location>
        <begin position="515"/>
        <end position="525"/>
    </location>
</feature>
<proteinExistence type="predicted"/>
<dbReference type="GeneID" id="115569736"/>
<dbReference type="RefSeq" id="XP_030253669.1">
    <property type="nucleotide sequence ID" value="XM_030397809.1"/>
</dbReference>
<dbReference type="OrthoDB" id="10044099at2759"/>
<accession>A0A671YRL2</accession>
<feature type="compositionally biased region" description="Basic and acidic residues" evidence="1">
    <location>
        <begin position="1081"/>
        <end position="1102"/>
    </location>
</feature>
<protein>
    <submittedName>
        <fullName evidence="3">Centrosome and spindle pole associated protein 1</fullName>
    </submittedName>
</protein>
<feature type="compositionally biased region" description="Polar residues" evidence="1">
    <location>
        <begin position="106"/>
        <end position="116"/>
    </location>
</feature>
<evidence type="ECO:0000259" key="2">
    <source>
        <dbReference type="Pfam" id="PF24578"/>
    </source>
</evidence>
<dbReference type="PANTHER" id="PTHR21616:SF2">
    <property type="entry name" value="CENTROSOME AND SPINDLE POLE-ASSOCIATED PROTEIN 1"/>
    <property type="match status" value="1"/>
</dbReference>
<evidence type="ECO:0000313" key="3">
    <source>
        <dbReference type="Ensembl" id="ENSSAUP00010063944.1"/>
    </source>
</evidence>
<dbReference type="GO" id="GO:0005813">
    <property type="term" value="C:centrosome"/>
    <property type="evidence" value="ECO:0007669"/>
    <property type="project" value="InterPro"/>
</dbReference>
<dbReference type="RefSeq" id="XP_030253668.1">
    <property type="nucleotide sequence ID" value="XM_030397808.1"/>
</dbReference>
<dbReference type="OMA" id="APIRDKH"/>
<reference evidence="3" key="1">
    <citation type="submission" date="2021-04" db="EMBL/GenBank/DDBJ databases">
        <authorList>
            <consortium name="Wellcome Sanger Institute Data Sharing"/>
        </authorList>
    </citation>
    <scope>NUCLEOTIDE SEQUENCE [LARGE SCALE GENOMIC DNA]</scope>
</reference>
<dbReference type="GeneTree" id="ENSGT00390000015084"/>
<organism evidence="3 4">
    <name type="scientific">Sparus aurata</name>
    <name type="common">Gilthead sea bream</name>
    <dbReference type="NCBI Taxonomy" id="8175"/>
    <lineage>
        <taxon>Eukaryota</taxon>
        <taxon>Metazoa</taxon>
        <taxon>Chordata</taxon>
        <taxon>Craniata</taxon>
        <taxon>Vertebrata</taxon>
        <taxon>Euteleostomi</taxon>
        <taxon>Actinopterygii</taxon>
        <taxon>Neopterygii</taxon>
        <taxon>Teleostei</taxon>
        <taxon>Neoteleostei</taxon>
        <taxon>Acanthomorphata</taxon>
        <taxon>Eupercaria</taxon>
        <taxon>Spariformes</taxon>
        <taxon>Sparidae</taxon>
        <taxon>Sparus</taxon>
    </lineage>
</organism>
<feature type="region of interest" description="Disordered" evidence="1">
    <location>
        <begin position="467"/>
        <end position="525"/>
    </location>
</feature>
<dbReference type="GO" id="GO:0005874">
    <property type="term" value="C:microtubule"/>
    <property type="evidence" value="ECO:0007669"/>
    <property type="project" value="InterPro"/>
</dbReference>
<dbReference type="InterPro" id="IPR058191">
    <property type="entry name" value="CSPP1_C"/>
</dbReference>
<reference evidence="3" key="2">
    <citation type="submission" date="2025-08" db="UniProtKB">
        <authorList>
            <consortium name="Ensembl"/>
        </authorList>
    </citation>
    <scope>IDENTIFICATION</scope>
</reference>
<dbReference type="PANTHER" id="PTHR21616">
    <property type="entry name" value="CENTROSOME SPINDLE POLE ASSOCIATED PROTEIN"/>
    <property type="match status" value="1"/>
</dbReference>
<reference evidence="3" key="3">
    <citation type="submission" date="2025-09" db="UniProtKB">
        <authorList>
            <consortium name="Ensembl"/>
        </authorList>
    </citation>
    <scope>IDENTIFICATION</scope>
</reference>
<dbReference type="Pfam" id="PF24578">
    <property type="entry name" value="CSPP1_C"/>
    <property type="match status" value="1"/>
</dbReference>
<feature type="region of interest" description="Disordered" evidence="1">
    <location>
        <begin position="97"/>
        <end position="172"/>
    </location>
</feature>
<dbReference type="GO" id="GO:0032467">
    <property type="term" value="P:positive regulation of cytokinesis"/>
    <property type="evidence" value="ECO:0007669"/>
    <property type="project" value="InterPro"/>
</dbReference>
<feature type="region of interest" description="Disordered" evidence="1">
    <location>
        <begin position="369"/>
        <end position="395"/>
    </location>
</feature>
<gene>
    <name evidence="3" type="primary">CSPP1</name>
    <name evidence="3" type="synonym">cspp1</name>
</gene>
<feature type="region of interest" description="Disordered" evidence="1">
    <location>
        <begin position="186"/>
        <end position="268"/>
    </location>
</feature>
<dbReference type="GO" id="GO:0000922">
    <property type="term" value="C:spindle pole"/>
    <property type="evidence" value="ECO:0007669"/>
    <property type="project" value="InterPro"/>
</dbReference>
<keyword evidence="4" id="KW-1185">Reference proteome</keyword>
<feature type="compositionally biased region" description="Basic and acidic residues" evidence="1">
    <location>
        <begin position="618"/>
        <end position="627"/>
    </location>
</feature>
<sequence length="1206" mass="139822">MPPAAVVQGMSPNPDQGLGVSLMLGTDYESKKHKLNQELQLDYQHYIAKKKDVKPREPLPQPQGLSLPINEKISAQEKLREERSKEYNLFLREQAQLRGLRRETPPVTSKPGQVQASDGEWISSPASPLPISTHNNPHPLSREHLRSRRDAATLTESLDNAKRTGTRRPAYQGRRRWQIYHLKEPYSSEEELSTDKEEEFEFKHRRRRERHTPERDNRANRAPLDTKEVEDPGVGDQNNSEWVGKSDPQMPDSMRTAVRPRPATSENKAEFATGLMIGAAEERTASQTRKEQYRSELLKQIAEQQINKMREKKLELRVAATGATDPEKEPDRIKQFGAVNRQYDDRRRDVPYKPGMDLEAAGKDLNLRPKQYKPNVDTDQRASTGKPHMDTTSNLHTGKKTVTAAQGVPLLDYFSEVYHRDFSNTLGEVAIPRVAAAPPPAPPTVANNYKTPHDAAYYYYGTRNPLDPDLPFNQNGPPEALQQSGNFHSPRKGPPPLRPAEATDQRRSSPLHVGELPEDKAKQRRESALIYQEALRQQIKEREERKRREKEEREQYDTKKEAEMMAYNPWGKSGGGAPIKDQKGNLVSDLNQMHRINEESYRNPVSKNSGQTQSVSTRDGDTPRAEARAPLSHQISGFGDQPTPQQLHMQSRYKEDLKRQIEENKRKQEEERERMRAEEEKEEKRLADQRARMQRGYDEEQRRQEKVKVTPRAEARAPLSHQISGFGDQPTPQQLHMQSRYKEDLKRQIEENKRKQEEERERIRAEEEKEEKRLADQRARMQRGYDEEQRRQEKVKLHRLENQSLINEPKTKEEKRLREEQEIEKKVSDSARDREEKREQLSNEREPSPPIPTLRRRQTNLVASRPPSVVSQLSSRTERSVSAPHSRQVPVKTPQPQDRQQEVIRELSALRRYLRKEQRQLETQLDQTDQQESHYTPPNRPSGRPRVDAFESARKRDVQPSTQSPSSAAERVNVEHFREFNQLKYRDTASREEVRHMYPDPPADAQSLDIQQQALLREQQRKIRLMKREEDCDLLEQHLSSYHPRNKPGHFIHRDSNLPSETAFIDFYSVDGCEERVDEQRRLQASAEHRERTAPRRRHDEGVVSINQKNHSNQADSQSLRSESKVPQRKHNQQRIERQDSGDHSSRSEVDVSSLCSALERRVSVDTVATDPWLRPGTSDAAKRLGCGEKPTIRMDTPPWLTHRVT</sequence>
<dbReference type="InParanoid" id="A0A671YRL2"/>
<feature type="compositionally biased region" description="Polar residues" evidence="1">
    <location>
        <begin position="1105"/>
        <end position="1121"/>
    </location>
</feature>
<feature type="compositionally biased region" description="Basic and acidic residues" evidence="1">
    <location>
        <begin position="809"/>
        <end position="847"/>
    </location>
</feature>
<feature type="compositionally biased region" description="Basic and acidic residues" evidence="1">
    <location>
        <begin position="539"/>
        <end position="563"/>
    </location>
</feature>
<feature type="region of interest" description="Disordered" evidence="1">
    <location>
        <begin position="1081"/>
        <end position="1152"/>
    </location>
</feature>
<feature type="compositionally biased region" description="Acidic residues" evidence="1">
    <location>
        <begin position="187"/>
        <end position="200"/>
    </location>
</feature>
<feature type="compositionally biased region" description="Polar residues" evidence="1">
    <location>
        <begin position="472"/>
        <end position="487"/>
    </location>
</feature>
<feature type="region of interest" description="Disordered" evidence="1">
    <location>
        <begin position="51"/>
        <end position="70"/>
    </location>
</feature>
<feature type="compositionally biased region" description="Basic and acidic residues" evidence="1">
    <location>
        <begin position="140"/>
        <end position="151"/>
    </location>
</feature>
<feature type="compositionally biased region" description="Polar residues" evidence="1">
    <location>
        <begin position="603"/>
        <end position="617"/>
    </location>
</feature>
<evidence type="ECO:0000256" key="1">
    <source>
        <dbReference type="SAM" id="MobiDB-lite"/>
    </source>
</evidence>
<feature type="compositionally biased region" description="Basic and acidic residues" evidence="1">
    <location>
        <begin position="1134"/>
        <end position="1150"/>
    </location>
</feature>
<feature type="compositionally biased region" description="Basic and acidic residues" evidence="1">
    <location>
        <begin position="652"/>
        <end position="715"/>
    </location>
</feature>
<dbReference type="Ensembl" id="ENSSAUT00010067000.1">
    <property type="protein sequence ID" value="ENSSAUP00010063944.1"/>
    <property type="gene ID" value="ENSSAUG00010025683.1"/>
</dbReference>
<feature type="region of interest" description="Disordered" evidence="1">
    <location>
        <begin position="539"/>
        <end position="904"/>
    </location>
</feature>
<feature type="compositionally biased region" description="Low complexity" evidence="1">
    <location>
        <begin position="921"/>
        <end position="930"/>
    </location>
</feature>
<evidence type="ECO:0000313" key="4">
    <source>
        <dbReference type="Proteomes" id="UP000472265"/>
    </source>
</evidence>
<dbReference type="AlphaFoldDB" id="A0A671YRL2"/>
<feature type="compositionally biased region" description="Basic and acidic residues" evidence="1">
    <location>
        <begin position="740"/>
        <end position="801"/>
    </location>
</feature>
<feature type="compositionally biased region" description="Polar residues" evidence="1">
    <location>
        <begin position="124"/>
        <end position="138"/>
    </location>
</feature>
<feature type="domain" description="Centrosome and spindle pole-associated protein 1 C-terminal" evidence="2">
    <location>
        <begin position="973"/>
        <end position="1027"/>
    </location>
</feature>
<feature type="region of interest" description="Disordered" evidence="1">
    <location>
        <begin position="918"/>
        <end position="972"/>
    </location>
</feature>